<proteinExistence type="predicted"/>
<feature type="domain" description="RavJ-like C-terminal" evidence="1">
    <location>
        <begin position="300"/>
        <end position="392"/>
    </location>
</feature>
<dbReference type="Pfam" id="PF18493">
    <property type="entry name" value="DUF5617"/>
    <property type="match status" value="1"/>
</dbReference>
<keyword evidence="3" id="KW-1185">Reference proteome</keyword>
<dbReference type="AlphaFoldDB" id="A0A0A8USK8"/>
<sequence length="413" mass="47465">MPLFSDIDISDHRKAIAEKISLVIDPVLNEIPVDPILVNYLYPDKQVVRLFSYEKTRELQQMTETSRSILKELKEDNTGISIALKYAKNLSPSQERYKDFLLKMSALNGKSIDDILNELQQVAPLLSSSVIYSPLLLKLHRFIHRDIATYIQDFQRLAKIEGNVERAIAELIRFREEMFLQQTQITSFNHGQLTNQYGVQLTSNQIFCPFSKERIKVAESLRTRGQASNLLAIFIALSQLAKLKDADIENFLKCQASDYLEQANEKLLQYLRFPIWFNFSPLQQRFLAEAGAQAAKQQLNYRHLWSEEKQLEDNVLSVLIDYSKQDWNFPVFGLFISGHWRRHHHEAVSEAIKSIRRGEDIVVVLEQLKNGVQKHPSYNSQGSLTNRLEFIERKLTSNSLPIASLSGGLSVGI</sequence>
<evidence type="ECO:0000313" key="3">
    <source>
        <dbReference type="Proteomes" id="UP000032803"/>
    </source>
</evidence>
<evidence type="ECO:0000259" key="1">
    <source>
        <dbReference type="Pfam" id="PF18493"/>
    </source>
</evidence>
<dbReference type="PATRIC" id="fig|449.7.peg.2761"/>
<dbReference type="Proteomes" id="UP000032803">
    <property type="component" value="Chromosome I"/>
</dbReference>
<name>A0A0A8USK8_LEGHA</name>
<dbReference type="STRING" id="449.LHA_0666"/>
<dbReference type="KEGG" id="lha:LHA_0666"/>
<accession>A0A0A8USK8</accession>
<gene>
    <name evidence="2" type="ORF">LHA_0666</name>
</gene>
<evidence type="ECO:0000313" key="2">
    <source>
        <dbReference type="EMBL" id="CEK09754.1"/>
    </source>
</evidence>
<protein>
    <recommendedName>
        <fullName evidence="1">RavJ-like C-terminal domain-containing protein</fullName>
    </recommendedName>
</protein>
<dbReference type="RefSeq" id="WP_045105234.1">
    <property type="nucleotide sequence ID" value="NZ_LN681225.1"/>
</dbReference>
<dbReference type="HOGENOM" id="CLU_665322_0_0_6"/>
<dbReference type="OrthoDB" id="5654066at2"/>
<dbReference type="InterPro" id="IPR041234">
    <property type="entry name" value="RavJ-like_C"/>
</dbReference>
<organism evidence="2 3">
    <name type="scientific">Legionella hackeliae</name>
    <dbReference type="NCBI Taxonomy" id="449"/>
    <lineage>
        <taxon>Bacteria</taxon>
        <taxon>Pseudomonadati</taxon>
        <taxon>Pseudomonadota</taxon>
        <taxon>Gammaproteobacteria</taxon>
        <taxon>Legionellales</taxon>
        <taxon>Legionellaceae</taxon>
        <taxon>Legionella</taxon>
    </lineage>
</organism>
<reference evidence="3" key="1">
    <citation type="submission" date="2014-09" db="EMBL/GenBank/DDBJ databases">
        <authorList>
            <person name="Gomez-Valero L."/>
        </authorList>
    </citation>
    <scope>NUCLEOTIDE SEQUENCE [LARGE SCALE GENOMIC DNA]</scope>
    <source>
        <strain evidence="3">ATCC35250</strain>
    </source>
</reference>
<dbReference type="EMBL" id="LN681225">
    <property type="protein sequence ID" value="CEK09754.1"/>
    <property type="molecule type" value="Genomic_DNA"/>
</dbReference>